<comment type="caution">
    <text evidence="2">The sequence shown here is derived from an EMBL/GenBank/DDBJ whole genome shotgun (WGS) entry which is preliminary data.</text>
</comment>
<evidence type="ECO:0000259" key="1">
    <source>
        <dbReference type="PROSITE" id="PS51857"/>
    </source>
</evidence>
<reference evidence="3" key="1">
    <citation type="journal article" date="2019" name="Int. J. Syst. Evol. Microbiol.">
        <title>The Global Catalogue of Microorganisms (GCM) 10K type strain sequencing project: providing services to taxonomists for standard genome sequencing and annotation.</title>
        <authorList>
            <consortium name="The Broad Institute Genomics Platform"/>
            <consortium name="The Broad Institute Genome Sequencing Center for Infectious Disease"/>
            <person name="Wu L."/>
            <person name="Ma J."/>
        </authorList>
    </citation>
    <scope>NUCLEOTIDE SEQUENCE [LARGE SCALE GENOMIC DNA]</scope>
    <source>
        <strain evidence="3">JCM 4788</strain>
    </source>
</reference>
<dbReference type="Pfam" id="PF00313">
    <property type="entry name" value="CSD"/>
    <property type="match status" value="1"/>
</dbReference>
<dbReference type="EMBL" id="BAAABX010000044">
    <property type="protein sequence ID" value="GAA0414064.1"/>
    <property type="molecule type" value="Genomic_DNA"/>
</dbReference>
<name>A0ABP3IPJ7_9ACTN</name>
<accession>A0ABP3IPJ7</accession>
<dbReference type="SUPFAM" id="SSF50249">
    <property type="entry name" value="Nucleic acid-binding proteins"/>
    <property type="match status" value="1"/>
</dbReference>
<dbReference type="Proteomes" id="UP001500879">
    <property type="component" value="Unassembled WGS sequence"/>
</dbReference>
<sequence length="69" mass="7838">MGERVSGVVKWFNQARGYGYIKGDDGREVRVRRDDLEDGTFVTEGMRVTYVVVGAGEDDLRAERVRVSR</sequence>
<evidence type="ECO:0000313" key="3">
    <source>
        <dbReference type="Proteomes" id="UP001500879"/>
    </source>
</evidence>
<feature type="domain" description="CSD" evidence="1">
    <location>
        <begin position="4"/>
        <end position="67"/>
    </location>
</feature>
<dbReference type="InterPro" id="IPR012340">
    <property type="entry name" value="NA-bd_OB-fold"/>
</dbReference>
<dbReference type="RefSeq" id="WP_344026058.1">
    <property type="nucleotide sequence ID" value="NZ_BAAABX010000044.1"/>
</dbReference>
<proteinExistence type="predicted"/>
<dbReference type="Gene3D" id="2.40.50.140">
    <property type="entry name" value="Nucleic acid-binding proteins"/>
    <property type="match status" value="1"/>
</dbReference>
<dbReference type="InterPro" id="IPR002059">
    <property type="entry name" value="CSP_DNA-bd"/>
</dbReference>
<dbReference type="PROSITE" id="PS51857">
    <property type="entry name" value="CSD_2"/>
    <property type="match status" value="1"/>
</dbReference>
<gene>
    <name evidence="2" type="ORF">GCM10010357_39080</name>
</gene>
<protein>
    <recommendedName>
        <fullName evidence="1">CSD domain-containing protein</fullName>
    </recommendedName>
</protein>
<dbReference type="CDD" id="cd04458">
    <property type="entry name" value="CSP_CDS"/>
    <property type="match status" value="1"/>
</dbReference>
<organism evidence="2 3">
    <name type="scientific">Streptomyces luteireticuli</name>
    <dbReference type="NCBI Taxonomy" id="173858"/>
    <lineage>
        <taxon>Bacteria</taxon>
        <taxon>Bacillati</taxon>
        <taxon>Actinomycetota</taxon>
        <taxon>Actinomycetes</taxon>
        <taxon>Kitasatosporales</taxon>
        <taxon>Streptomycetaceae</taxon>
        <taxon>Streptomyces</taxon>
    </lineage>
</organism>
<evidence type="ECO:0000313" key="2">
    <source>
        <dbReference type="EMBL" id="GAA0414064.1"/>
    </source>
</evidence>
<keyword evidence="3" id="KW-1185">Reference proteome</keyword>